<feature type="transmembrane region" description="Helical" evidence="13">
    <location>
        <begin position="206"/>
        <end position="227"/>
    </location>
</feature>
<protein>
    <recommendedName>
        <fullName evidence="16">Heme A synthase</fullName>
    </recommendedName>
</protein>
<feature type="transmembrane region" description="Helical" evidence="13">
    <location>
        <begin position="320"/>
        <end position="342"/>
    </location>
</feature>
<comment type="pathway">
    <text evidence="11">Porphyrin-containing compound metabolism.</text>
</comment>
<dbReference type="Pfam" id="PF02628">
    <property type="entry name" value="COX15-CtaA"/>
    <property type="match status" value="1"/>
</dbReference>
<evidence type="ECO:0000256" key="11">
    <source>
        <dbReference type="ARBA" id="ARBA00023444"/>
    </source>
</evidence>
<dbReference type="EMBL" id="QHBU01000281">
    <property type="protein sequence ID" value="PZR77840.1"/>
    <property type="molecule type" value="Genomic_DNA"/>
</dbReference>
<feature type="transmembrane region" description="Helical" evidence="13">
    <location>
        <begin position="57"/>
        <end position="75"/>
    </location>
</feature>
<comment type="caution">
    <text evidence="14">The sequence shown here is derived from an EMBL/GenBank/DDBJ whole genome shotgun (WGS) entry which is preliminary data.</text>
</comment>
<dbReference type="InterPro" id="IPR050450">
    <property type="entry name" value="COX15/CtaA_HemeA_synthase"/>
</dbReference>
<keyword evidence="3 13" id="KW-0812">Transmembrane</keyword>
<dbReference type="AlphaFoldDB" id="A0A2W5YYF5"/>
<name>A0A2W5YYF5_9BACT</name>
<feature type="region of interest" description="Disordered" evidence="12">
    <location>
        <begin position="1"/>
        <end position="45"/>
    </location>
</feature>
<dbReference type="PANTHER" id="PTHR35457:SF1">
    <property type="entry name" value="HEME A SYNTHASE"/>
    <property type="match status" value="1"/>
</dbReference>
<proteinExistence type="predicted"/>
<evidence type="ECO:0000256" key="10">
    <source>
        <dbReference type="ARBA" id="ARBA00023157"/>
    </source>
</evidence>
<evidence type="ECO:0000256" key="8">
    <source>
        <dbReference type="ARBA" id="ARBA00023133"/>
    </source>
</evidence>
<feature type="transmembrane region" description="Helical" evidence="13">
    <location>
        <begin position="287"/>
        <end position="308"/>
    </location>
</feature>
<feature type="transmembrane region" description="Helical" evidence="13">
    <location>
        <begin position="143"/>
        <end position="163"/>
    </location>
</feature>
<dbReference type="GO" id="GO:0016020">
    <property type="term" value="C:membrane"/>
    <property type="evidence" value="ECO:0007669"/>
    <property type="project" value="UniProtKB-SubCell"/>
</dbReference>
<evidence type="ECO:0000256" key="12">
    <source>
        <dbReference type="SAM" id="MobiDB-lite"/>
    </source>
</evidence>
<dbReference type="Proteomes" id="UP000248724">
    <property type="component" value="Unassembled WGS sequence"/>
</dbReference>
<feature type="transmembrane region" description="Helical" evidence="13">
    <location>
        <begin position="169"/>
        <end position="194"/>
    </location>
</feature>
<dbReference type="GO" id="GO:0016491">
    <property type="term" value="F:oxidoreductase activity"/>
    <property type="evidence" value="ECO:0007669"/>
    <property type="project" value="UniProtKB-KW"/>
</dbReference>
<keyword evidence="7" id="KW-0408">Iron</keyword>
<keyword evidence="9 13" id="KW-0472">Membrane</keyword>
<dbReference type="InterPro" id="IPR003780">
    <property type="entry name" value="COX15/CtaA_fam"/>
</dbReference>
<reference evidence="14 15" key="1">
    <citation type="journal article" date="2017" name="Nature">
        <title>Atmospheric trace gases support primary production in Antarctic desert surface soil.</title>
        <authorList>
            <person name="Ji M."/>
            <person name="Greening C."/>
            <person name="Vanwonterghem I."/>
            <person name="Carere C.R."/>
            <person name="Bay S.K."/>
            <person name="Steen J.A."/>
            <person name="Montgomery K."/>
            <person name="Lines T."/>
            <person name="Beardall J."/>
            <person name="van Dorst J."/>
            <person name="Snape I."/>
            <person name="Stott M.B."/>
            <person name="Hugenholtz P."/>
            <person name="Ferrari B.C."/>
        </authorList>
    </citation>
    <scope>NUCLEOTIDE SEQUENCE [LARGE SCALE GENOMIC DNA]</scope>
    <source>
        <strain evidence="14">RRmetagenome_bin12</strain>
    </source>
</reference>
<keyword evidence="8" id="KW-0350">Heme biosynthesis</keyword>
<feature type="transmembrane region" description="Helical" evidence="13">
    <location>
        <begin position="257"/>
        <end position="275"/>
    </location>
</feature>
<evidence type="ECO:0008006" key="16">
    <source>
        <dbReference type="Google" id="ProtNLM"/>
    </source>
</evidence>
<keyword evidence="5 13" id="KW-1133">Transmembrane helix</keyword>
<evidence type="ECO:0000256" key="4">
    <source>
        <dbReference type="ARBA" id="ARBA00022723"/>
    </source>
</evidence>
<sequence>MGGEHPGVGDLVAATRPQFRRHPRGPQQPSPSRHAPGTPGHVGQSVTWTPSRALRRLTVATALATYLLVVMGGVVRVSGSGLGCGDRDQWPLCHGGLLPPLERTALIEFTHRWVAAIATGLVIALAVVVWTRYRNVRWLRNGATAIVVLFIAQIVLGAITVEFNLPSGVIMIHLANALLLLGALVWIAVTTATAGSARARPSLGTVRLAGVAVAATYVLALSGALVVDQGAGAACAGWPLCGNGFQFSAGRFADINLLHRVVAAIVVLLLGYSMVKMRRARPGDRALRLATLSVTLLIVAQVAAGALLVDQHLPAAVRGIHLALASALWACVVVSAVIARGVTSTEVAGGTRLDRSLAARVAAS</sequence>
<dbReference type="GO" id="GO:0006784">
    <property type="term" value="P:heme A biosynthetic process"/>
    <property type="evidence" value="ECO:0007669"/>
    <property type="project" value="InterPro"/>
</dbReference>
<organism evidence="14 15">
    <name type="scientific">Candidatus Aeolococcus gillhamiae</name>
    <dbReference type="NCBI Taxonomy" id="3127015"/>
    <lineage>
        <taxon>Bacteria</taxon>
        <taxon>Bacillati</taxon>
        <taxon>Candidatus Dormiibacterota</taxon>
        <taxon>Candidatus Dormibacteria</taxon>
        <taxon>Candidatus Aeolococcales</taxon>
        <taxon>Candidatus Aeolococcaceae</taxon>
        <taxon>Candidatus Aeolococcus</taxon>
    </lineage>
</organism>
<evidence type="ECO:0000256" key="7">
    <source>
        <dbReference type="ARBA" id="ARBA00023004"/>
    </source>
</evidence>
<comment type="subcellular location">
    <subcellularLocation>
        <location evidence="1">Membrane</location>
        <topology evidence="1">Multi-pass membrane protein</topology>
    </subcellularLocation>
</comment>
<evidence type="ECO:0000256" key="13">
    <source>
        <dbReference type="SAM" id="Phobius"/>
    </source>
</evidence>
<keyword evidence="6" id="KW-0560">Oxidoreductase</keyword>
<evidence type="ECO:0000256" key="2">
    <source>
        <dbReference type="ARBA" id="ARBA00022475"/>
    </source>
</evidence>
<feature type="transmembrane region" description="Helical" evidence="13">
    <location>
        <begin position="113"/>
        <end position="131"/>
    </location>
</feature>
<accession>A0A2W5YYF5</accession>
<dbReference type="PANTHER" id="PTHR35457">
    <property type="entry name" value="HEME A SYNTHASE"/>
    <property type="match status" value="1"/>
</dbReference>
<dbReference type="GO" id="GO:0046872">
    <property type="term" value="F:metal ion binding"/>
    <property type="evidence" value="ECO:0007669"/>
    <property type="project" value="UniProtKB-KW"/>
</dbReference>
<keyword evidence="4" id="KW-0479">Metal-binding</keyword>
<gene>
    <name evidence="14" type="ORF">DLM65_14705</name>
</gene>
<evidence type="ECO:0000256" key="5">
    <source>
        <dbReference type="ARBA" id="ARBA00022989"/>
    </source>
</evidence>
<evidence type="ECO:0000313" key="14">
    <source>
        <dbReference type="EMBL" id="PZR77840.1"/>
    </source>
</evidence>
<evidence type="ECO:0000256" key="6">
    <source>
        <dbReference type="ARBA" id="ARBA00023002"/>
    </source>
</evidence>
<evidence type="ECO:0000256" key="1">
    <source>
        <dbReference type="ARBA" id="ARBA00004141"/>
    </source>
</evidence>
<evidence type="ECO:0000313" key="15">
    <source>
        <dbReference type="Proteomes" id="UP000248724"/>
    </source>
</evidence>
<evidence type="ECO:0000256" key="3">
    <source>
        <dbReference type="ARBA" id="ARBA00022692"/>
    </source>
</evidence>
<keyword evidence="2" id="KW-1003">Cell membrane</keyword>
<keyword evidence="10" id="KW-1015">Disulfide bond</keyword>
<evidence type="ECO:0000256" key="9">
    <source>
        <dbReference type="ARBA" id="ARBA00023136"/>
    </source>
</evidence>